<dbReference type="EMBL" id="CP073366">
    <property type="protein sequence ID" value="QUJ72692.1"/>
    <property type="molecule type" value="Genomic_DNA"/>
</dbReference>
<dbReference type="EMBL" id="AOLR01000002">
    <property type="protein sequence ID" value="EMA16406.1"/>
    <property type="molecule type" value="Genomic_DNA"/>
</dbReference>
<dbReference type="InterPro" id="IPR051533">
    <property type="entry name" value="WaaL-like"/>
</dbReference>
<evidence type="ECO:0000256" key="5">
    <source>
        <dbReference type="SAM" id="Phobius"/>
    </source>
</evidence>
<dbReference type="KEGG" id="hsin:KDQ40_02760"/>
<evidence type="ECO:0000256" key="4">
    <source>
        <dbReference type="ARBA" id="ARBA00023136"/>
    </source>
</evidence>
<dbReference type="PANTHER" id="PTHR37422">
    <property type="entry name" value="TEICHURONIC ACID BIOSYNTHESIS PROTEIN TUAE"/>
    <property type="match status" value="1"/>
</dbReference>
<protein>
    <submittedName>
        <fullName evidence="8">O-antigen ligase family protein</fullName>
    </submittedName>
</protein>
<feature type="transmembrane region" description="Helical" evidence="5">
    <location>
        <begin position="83"/>
        <end position="103"/>
    </location>
</feature>
<feature type="transmembrane region" description="Helical" evidence="5">
    <location>
        <begin position="53"/>
        <end position="71"/>
    </location>
</feature>
<feature type="transmembrane region" description="Helical" evidence="5">
    <location>
        <begin position="184"/>
        <end position="200"/>
    </location>
</feature>
<dbReference type="PANTHER" id="PTHR37422:SF13">
    <property type="entry name" value="LIPOPOLYSACCHARIDE BIOSYNTHESIS PROTEIN PA4999-RELATED"/>
    <property type="match status" value="1"/>
</dbReference>
<keyword evidence="4 5" id="KW-0472">Membrane</keyword>
<feature type="transmembrane region" description="Helical" evidence="5">
    <location>
        <begin position="128"/>
        <end position="150"/>
    </location>
</feature>
<dbReference type="PATRIC" id="fig|662476.7.peg.295"/>
<dbReference type="Pfam" id="PF04932">
    <property type="entry name" value="Wzy_C"/>
    <property type="match status" value="1"/>
</dbReference>
<evidence type="ECO:0000313" key="9">
    <source>
        <dbReference type="Proteomes" id="UP000011659"/>
    </source>
</evidence>
<evidence type="ECO:0000313" key="8">
    <source>
        <dbReference type="EMBL" id="QUJ72692.1"/>
    </source>
</evidence>
<dbReference type="InterPro" id="IPR007016">
    <property type="entry name" value="O-antigen_ligase-rel_domated"/>
</dbReference>
<evidence type="ECO:0000259" key="6">
    <source>
        <dbReference type="Pfam" id="PF04932"/>
    </source>
</evidence>
<dbReference type="GO" id="GO:0016020">
    <property type="term" value="C:membrane"/>
    <property type="evidence" value="ECO:0007669"/>
    <property type="project" value="UniProtKB-SubCell"/>
</dbReference>
<reference evidence="7 9" key="1">
    <citation type="journal article" date="2014" name="PLoS Genet.">
        <title>Phylogenetically driven sequencing of extremely halophilic archaea reveals strategies for static and dynamic osmo-response.</title>
        <authorList>
            <person name="Becker E.A."/>
            <person name="Seitzer P.M."/>
            <person name="Tritt A."/>
            <person name="Larsen D."/>
            <person name="Krusor M."/>
            <person name="Yao A.I."/>
            <person name="Wu D."/>
            <person name="Madern D."/>
            <person name="Eisen J.A."/>
            <person name="Darling A.E."/>
            <person name="Facciotti M.T."/>
        </authorList>
    </citation>
    <scope>NUCLEOTIDE SEQUENCE [LARGE SCALE GENOMIC DNA]</scope>
    <source>
        <strain evidence="7 9">ATCC 33800</strain>
    </source>
</reference>
<evidence type="ECO:0000256" key="3">
    <source>
        <dbReference type="ARBA" id="ARBA00022989"/>
    </source>
</evidence>
<sequence length="365" mass="40776">MLPIVFGVYILKNRQIEYSSIAIIIGLCFAGLIIAGTVSLFASSRVDLQAIQFIYKFALILILHVAILTFIKRRDQIRLLLKIVIISAVVINIINILQGYTIITLESSRFATSRSIAGFQFPVTRRAVAIFTIFASYGIWSLIGFVFSMVSISEGEIVKRPFAIVSALIIAFGNIFVLQSRNVIVAFCASFFLYMWIISLKSNLNRWIKRLIWFIPFVGLVLTPVVLHVLVAVNPRTVNQRIYQYQVAYDIFRNNPLFGVPLGQVQDVTGHTLHSLYLQLITYGGLFGFFPFVVAMVLLARLFISTIVTSIDTHLTTGFFCVLIGTLAISLTYPGAKDYLPWLVISLGTAHLSISLKGGSPYDRT</sequence>
<evidence type="ECO:0000313" key="7">
    <source>
        <dbReference type="EMBL" id="EMA16406.1"/>
    </source>
</evidence>
<comment type="subcellular location">
    <subcellularLocation>
        <location evidence="1">Membrane</location>
        <topology evidence="1">Multi-pass membrane protein</topology>
    </subcellularLocation>
</comment>
<keyword evidence="3 5" id="KW-1133">Transmembrane helix</keyword>
<dbReference type="Proteomes" id="UP000682967">
    <property type="component" value="Chromosome"/>
</dbReference>
<dbReference type="Proteomes" id="UP000011659">
    <property type="component" value="Unassembled WGS sequence"/>
</dbReference>
<dbReference type="RefSeq" id="WP_004957353.1">
    <property type="nucleotide sequence ID" value="NZ_AOLR01000002.1"/>
</dbReference>
<organism evidence="7 9">
    <name type="scientific">Haloarcula marismortui ATCC 33800</name>
    <dbReference type="NCBI Taxonomy" id="662476"/>
    <lineage>
        <taxon>Archaea</taxon>
        <taxon>Methanobacteriati</taxon>
        <taxon>Methanobacteriota</taxon>
        <taxon>Stenosarchaea group</taxon>
        <taxon>Halobacteria</taxon>
        <taxon>Halobacteriales</taxon>
        <taxon>Haloarculaceae</taxon>
        <taxon>Haloarcula</taxon>
    </lineage>
</organism>
<keyword evidence="2 5" id="KW-0812">Transmembrane</keyword>
<feature type="transmembrane region" description="Helical" evidence="5">
    <location>
        <begin position="212"/>
        <end position="233"/>
    </location>
</feature>
<feature type="domain" description="O-antigen ligase-related" evidence="6">
    <location>
        <begin position="167"/>
        <end position="292"/>
    </location>
</feature>
<dbReference type="AlphaFoldDB" id="M0K599"/>
<evidence type="ECO:0000256" key="2">
    <source>
        <dbReference type="ARBA" id="ARBA00022692"/>
    </source>
</evidence>
<gene>
    <name evidence="7" type="ORF">C436_01495</name>
    <name evidence="8" type="ORF">KDQ40_02760</name>
</gene>
<feature type="transmembrane region" description="Helical" evidence="5">
    <location>
        <begin position="21"/>
        <end position="41"/>
    </location>
</feature>
<reference evidence="8" key="2">
    <citation type="submission" date="2021-04" db="EMBL/GenBank/DDBJ databases">
        <title>Complete Genome sequence and Methylome Analysis of the Haloarchaeon Haloarcula sinaiiensis.</title>
        <authorList>
            <person name="Fomenkov A."/>
            <person name="DasSarma P."/>
            <person name="DasSarma S."/>
            <person name="Roberts R.J."/>
        </authorList>
    </citation>
    <scope>NUCLEOTIDE SEQUENCE</scope>
    <source>
        <strain evidence="8">ATCC 33800</strain>
    </source>
</reference>
<feature type="transmembrane region" description="Helical" evidence="5">
    <location>
        <begin position="315"/>
        <end position="333"/>
    </location>
</feature>
<feature type="transmembrane region" description="Helical" evidence="5">
    <location>
        <begin position="162"/>
        <end position="178"/>
    </location>
</feature>
<dbReference type="GO" id="GO:0016874">
    <property type="term" value="F:ligase activity"/>
    <property type="evidence" value="ECO:0007669"/>
    <property type="project" value="UniProtKB-KW"/>
</dbReference>
<name>M0K599_9EURY</name>
<keyword evidence="9" id="KW-1185">Reference proteome</keyword>
<keyword evidence="8" id="KW-0436">Ligase</keyword>
<accession>M0K599</accession>
<evidence type="ECO:0000256" key="1">
    <source>
        <dbReference type="ARBA" id="ARBA00004141"/>
    </source>
</evidence>
<feature type="transmembrane region" description="Helical" evidence="5">
    <location>
        <begin position="280"/>
        <end position="303"/>
    </location>
</feature>
<dbReference type="GeneID" id="64821842"/>
<proteinExistence type="predicted"/>